<dbReference type="SUPFAM" id="SSF51905">
    <property type="entry name" value="FAD/NAD(P)-binding domain"/>
    <property type="match status" value="1"/>
</dbReference>
<dbReference type="Proteomes" id="UP001150941">
    <property type="component" value="Unassembled WGS sequence"/>
</dbReference>
<comment type="caution">
    <text evidence="8">The sequence shown here is derived from an EMBL/GenBank/DDBJ whole genome shotgun (WGS) entry which is preliminary data.</text>
</comment>
<sequence length="377" mass="41122">MVLPVLIIGAGLGGVCLAQALRKNNIPFQLFEQDGRQNFRSQGYRLRVNQYGVDALHEALSPEVFDVFERTCAASAGFGVSLKPNGSLPPPGRGGPPPFMGQSYTVDRSTFRAALLTGLEDSVHFGKTLEHYVIADDKVTAHFADGTTAVGALLVGADGVRSHVRRQYIPNFPALDTGMRIIFGRTPITPEFLAATPEEYHQGMSLISDPEKMPDPYMYWVITVRRAAIPFSDERSWNVTPEEAASLAEKLTETWDPAIRKVVTMQDRSKSSIRSILSAMPDMPSWEPSDRVTLVGDAIHVMPPTGAMGANTALRDAADLARRIADAGGAEGAVGQGLREYEAELRSFAKKAIELSWQGGFKSFGLQPQEKCERITL</sequence>
<dbReference type="GeneID" id="83204074"/>
<organism evidence="8 9">
    <name type="scientific">Penicillium chermesinum</name>
    <dbReference type="NCBI Taxonomy" id="63820"/>
    <lineage>
        <taxon>Eukaryota</taxon>
        <taxon>Fungi</taxon>
        <taxon>Dikarya</taxon>
        <taxon>Ascomycota</taxon>
        <taxon>Pezizomycotina</taxon>
        <taxon>Eurotiomycetes</taxon>
        <taxon>Eurotiomycetidae</taxon>
        <taxon>Eurotiales</taxon>
        <taxon>Aspergillaceae</taxon>
        <taxon>Penicillium</taxon>
    </lineage>
</organism>
<dbReference type="EMBL" id="JAPQKS010000005">
    <property type="protein sequence ID" value="KAJ5226250.1"/>
    <property type="molecule type" value="Genomic_DNA"/>
</dbReference>
<comment type="cofactor">
    <cofactor evidence="1">
        <name>FAD</name>
        <dbReference type="ChEBI" id="CHEBI:57692"/>
    </cofactor>
</comment>
<feature type="signal peptide" evidence="6">
    <location>
        <begin position="1"/>
        <end position="18"/>
    </location>
</feature>
<dbReference type="GO" id="GO:0071949">
    <property type="term" value="F:FAD binding"/>
    <property type="evidence" value="ECO:0007669"/>
    <property type="project" value="InterPro"/>
</dbReference>
<accession>A0A9W9TM80</accession>
<reference evidence="8" key="2">
    <citation type="journal article" date="2023" name="IMA Fungus">
        <title>Comparative genomic study of the Penicillium genus elucidates a diverse pangenome and 15 lateral gene transfer events.</title>
        <authorList>
            <person name="Petersen C."/>
            <person name="Sorensen T."/>
            <person name="Nielsen M.R."/>
            <person name="Sondergaard T.E."/>
            <person name="Sorensen J.L."/>
            <person name="Fitzpatrick D.A."/>
            <person name="Frisvad J.C."/>
            <person name="Nielsen K.L."/>
        </authorList>
    </citation>
    <scope>NUCLEOTIDE SEQUENCE</scope>
    <source>
        <strain evidence="8">IBT 19713</strain>
    </source>
</reference>
<keyword evidence="5" id="KW-0503">Monooxygenase</keyword>
<keyword evidence="3" id="KW-0274">FAD</keyword>
<dbReference type="Pfam" id="PF01494">
    <property type="entry name" value="FAD_binding_3"/>
    <property type="match status" value="1"/>
</dbReference>
<proteinExistence type="predicted"/>
<evidence type="ECO:0000256" key="5">
    <source>
        <dbReference type="ARBA" id="ARBA00023033"/>
    </source>
</evidence>
<dbReference type="GO" id="GO:0004497">
    <property type="term" value="F:monooxygenase activity"/>
    <property type="evidence" value="ECO:0007669"/>
    <property type="project" value="UniProtKB-KW"/>
</dbReference>
<dbReference type="AlphaFoldDB" id="A0A9W9TM80"/>
<dbReference type="RefSeq" id="XP_058329661.1">
    <property type="nucleotide sequence ID" value="XM_058476771.1"/>
</dbReference>
<keyword evidence="2" id="KW-0285">Flavoprotein</keyword>
<evidence type="ECO:0000313" key="9">
    <source>
        <dbReference type="Proteomes" id="UP001150941"/>
    </source>
</evidence>
<name>A0A9W9TM80_9EURO</name>
<dbReference type="PANTHER" id="PTHR47178:SF5">
    <property type="entry name" value="FAD-BINDING DOMAIN-CONTAINING PROTEIN"/>
    <property type="match status" value="1"/>
</dbReference>
<dbReference type="PANTHER" id="PTHR47178">
    <property type="entry name" value="MONOOXYGENASE, FAD-BINDING"/>
    <property type="match status" value="1"/>
</dbReference>
<feature type="chain" id="PRO_5040754085" description="FAD-binding domain-containing protein" evidence="6">
    <location>
        <begin position="19"/>
        <end position="377"/>
    </location>
</feature>
<keyword evidence="4" id="KW-0560">Oxidoreductase</keyword>
<evidence type="ECO:0000259" key="7">
    <source>
        <dbReference type="Pfam" id="PF01494"/>
    </source>
</evidence>
<evidence type="ECO:0000256" key="6">
    <source>
        <dbReference type="SAM" id="SignalP"/>
    </source>
</evidence>
<evidence type="ECO:0000256" key="2">
    <source>
        <dbReference type="ARBA" id="ARBA00022630"/>
    </source>
</evidence>
<dbReference type="InterPro" id="IPR002938">
    <property type="entry name" value="FAD-bd"/>
</dbReference>
<keyword evidence="6" id="KW-0732">Signal</keyword>
<dbReference type="OrthoDB" id="47494at2759"/>
<dbReference type="Gene3D" id="3.50.50.60">
    <property type="entry name" value="FAD/NAD(P)-binding domain"/>
    <property type="match status" value="1"/>
</dbReference>
<feature type="domain" description="FAD-binding" evidence="7">
    <location>
        <begin position="122"/>
        <end position="354"/>
    </location>
</feature>
<dbReference type="PRINTS" id="PR00420">
    <property type="entry name" value="RNGMNOXGNASE"/>
</dbReference>
<evidence type="ECO:0000256" key="3">
    <source>
        <dbReference type="ARBA" id="ARBA00022827"/>
    </source>
</evidence>
<evidence type="ECO:0000313" key="8">
    <source>
        <dbReference type="EMBL" id="KAJ5226250.1"/>
    </source>
</evidence>
<protein>
    <recommendedName>
        <fullName evidence="7">FAD-binding domain-containing protein</fullName>
    </recommendedName>
</protein>
<evidence type="ECO:0000256" key="1">
    <source>
        <dbReference type="ARBA" id="ARBA00001974"/>
    </source>
</evidence>
<evidence type="ECO:0000256" key="4">
    <source>
        <dbReference type="ARBA" id="ARBA00023002"/>
    </source>
</evidence>
<reference evidence="8" key="1">
    <citation type="submission" date="2022-11" db="EMBL/GenBank/DDBJ databases">
        <authorList>
            <person name="Petersen C."/>
        </authorList>
    </citation>
    <scope>NUCLEOTIDE SEQUENCE</scope>
    <source>
        <strain evidence="8">IBT 19713</strain>
    </source>
</reference>
<dbReference type="InterPro" id="IPR036188">
    <property type="entry name" value="FAD/NAD-bd_sf"/>
</dbReference>
<dbReference type="Pfam" id="PF13450">
    <property type="entry name" value="NAD_binding_8"/>
    <property type="match status" value="1"/>
</dbReference>
<gene>
    <name evidence="8" type="ORF">N7468_007475</name>
</gene>
<keyword evidence="9" id="KW-1185">Reference proteome</keyword>